<feature type="region of interest" description="Disordered" evidence="1">
    <location>
        <begin position="108"/>
        <end position="133"/>
    </location>
</feature>
<name>A0A7W7CX17_9ACTN</name>
<dbReference type="CDD" id="cd07043">
    <property type="entry name" value="STAS_anti-anti-sigma_factors"/>
    <property type="match status" value="1"/>
</dbReference>
<dbReference type="Proteomes" id="UP000542742">
    <property type="component" value="Unassembled WGS sequence"/>
</dbReference>
<evidence type="ECO:0000259" key="2">
    <source>
        <dbReference type="PROSITE" id="PS50801"/>
    </source>
</evidence>
<proteinExistence type="predicted"/>
<dbReference type="InterPro" id="IPR058548">
    <property type="entry name" value="MlaB-like_STAS"/>
</dbReference>
<protein>
    <submittedName>
        <fullName evidence="3">Anti-anti-sigma factor</fullName>
    </submittedName>
</protein>
<dbReference type="SUPFAM" id="SSF52091">
    <property type="entry name" value="SpoIIaa-like"/>
    <property type="match status" value="1"/>
</dbReference>
<dbReference type="RefSeq" id="WP_184954476.1">
    <property type="nucleotide sequence ID" value="NZ_BOMC01000059.1"/>
</dbReference>
<reference evidence="3 4" key="1">
    <citation type="submission" date="2020-08" db="EMBL/GenBank/DDBJ databases">
        <title>Sequencing the genomes of 1000 actinobacteria strains.</title>
        <authorList>
            <person name="Klenk H.-P."/>
        </authorList>
    </citation>
    <scope>NUCLEOTIDE SEQUENCE [LARGE SCALE GENOMIC DNA]</scope>
    <source>
        <strain evidence="3 4">DSM 45518</strain>
    </source>
</reference>
<keyword evidence="4" id="KW-1185">Reference proteome</keyword>
<comment type="caution">
    <text evidence="3">The sequence shown here is derived from an EMBL/GenBank/DDBJ whole genome shotgun (WGS) entry which is preliminary data.</text>
</comment>
<dbReference type="PROSITE" id="PS50801">
    <property type="entry name" value="STAS"/>
    <property type="match status" value="1"/>
</dbReference>
<dbReference type="InterPro" id="IPR002645">
    <property type="entry name" value="STAS_dom"/>
</dbReference>
<evidence type="ECO:0000313" key="3">
    <source>
        <dbReference type="EMBL" id="MBB4696239.1"/>
    </source>
</evidence>
<dbReference type="AlphaFoldDB" id="A0A7W7CX17"/>
<feature type="compositionally biased region" description="Pro residues" evidence="1">
    <location>
        <begin position="109"/>
        <end position="126"/>
    </location>
</feature>
<gene>
    <name evidence="3" type="ORF">BKA14_006387</name>
</gene>
<organism evidence="3 4">
    <name type="scientific">Paractinoplanes abujensis</name>
    <dbReference type="NCBI Taxonomy" id="882441"/>
    <lineage>
        <taxon>Bacteria</taxon>
        <taxon>Bacillati</taxon>
        <taxon>Actinomycetota</taxon>
        <taxon>Actinomycetes</taxon>
        <taxon>Micromonosporales</taxon>
        <taxon>Micromonosporaceae</taxon>
        <taxon>Paractinoplanes</taxon>
    </lineage>
</organism>
<dbReference type="Gene3D" id="3.30.750.24">
    <property type="entry name" value="STAS domain"/>
    <property type="match status" value="1"/>
</dbReference>
<feature type="domain" description="STAS" evidence="2">
    <location>
        <begin position="28"/>
        <end position="102"/>
    </location>
</feature>
<accession>A0A7W7CX17</accession>
<dbReference type="InterPro" id="IPR036513">
    <property type="entry name" value="STAS_dom_sf"/>
</dbReference>
<evidence type="ECO:0000256" key="1">
    <source>
        <dbReference type="SAM" id="MobiDB-lite"/>
    </source>
</evidence>
<dbReference type="Pfam" id="PF13466">
    <property type="entry name" value="STAS_2"/>
    <property type="match status" value="1"/>
</dbReference>
<feature type="compositionally biased region" description="Basic and acidic residues" evidence="1">
    <location>
        <begin position="166"/>
        <end position="192"/>
    </location>
</feature>
<sequence>MVEKSEASIRQLAPDPADTRAVPIMAGGAFDRSSRLQLTAAVRDALAIGTHHVVVDVEHATSIDAATIGALLTCRALALAAGGSLSVVNDNGIVAQVLDLTGTRRSLCPPAPNGPVPAVRPVPKPGPSSTDSARQVTAEVIETSAALLARAGDLVAASRELMNRIVADRDADSARRTSPDGEKARLEGHDHA</sequence>
<dbReference type="EMBL" id="JACHMF010000001">
    <property type="protein sequence ID" value="MBB4696239.1"/>
    <property type="molecule type" value="Genomic_DNA"/>
</dbReference>
<evidence type="ECO:0000313" key="4">
    <source>
        <dbReference type="Proteomes" id="UP000542742"/>
    </source>
</evidence>
<feature type="region of interest" description="Disordered" evidence="1">
    <location>
        <begin position="165"/>
        <end position="192"/>
    </location>
</feature>